<dbReference type="Pfam" id="PF08238">
    <property type="entry name" value="Sel1"/>
    <property type="match status" value="4"/>
</dbReference>
<evidence type="ECO:0000313" key="2">
    <source>
        <dbReference type="EMBL" id="MTV32556.1"/>
    </source>
</evidence>
<dbReference type="PANTHER" id="PTHR11102:SF160">
    <property type="entry name" value="ERAD-ASSOCIATED E3 UBIQUITIN-PROTEIN LIGASE COMPONENT HRD3"/>
    <property type="match status" value="1"/>
</dbReference>
<dbReference type="InterPro" id="IPR006597">
    <property type="entry name" value="Sel1-like"/>
</dbReference>
<dbReference type="EMBL" id="WNKS01000018">
    <property type="protein sequence ID" value="MTV32556.1"/>
    <property type="molecule type" value="Genomic_DNA"/>
</dbReference>
<gene>
    <name evidence="2" type="ORF">GJ654_16340</name>
</gene>
<evidence type="ECO:0000256" key="1">
    <source>
        <dbReference type="SAM" id="SignalP"/>
    </source>
</evidence>
<keyword evidence="1" id="KW-0732">Signal</keyword>
<dbReference type="AlphaFoldDB" id="A0A6N8DRV7"/>
<sequence length="282" mass="30694">MAAYARVFLAACIASATLVSALGLGGVARAFDGADKATASTVAVKPLEIFKNPRQALQSALESYNAGNPASVDALKYAAAGGESLARWKLGRMYADGDGVPRDDYKAYRYFLEIVDTYDEDTANWREKSVVASAFVAVGLFNLKGIPGDKLQADPEEALRLFLYAATRFSDSNAQYQLARLYHDGAPGVPKSRMQAARWLNLAAEKNHVESQALLGQMLFTGDGVPAQRARGLMWMALAREGAAGKTQDWIQTQYEKAIGAANDNDRQAALVYLEDHVKRRY</sequence>
<evidence type="ECO:0000313" key="3">
    <source>
        <dbReference type="Proteomes" id="UP000439113"/>
    </source>
</evidence>
<proteinExistence type="predicted"/>
<dbReference type="SUPFAM" id="SSF81901">
    <property type="entry name" value="HCP-like"/>
    <property type="match status" value="1"/>
</dbReference>
<dbReference type="OrthoDB" id="9796900at2"/>
<dbReference type="Gene3D" id="1.25.40.10">
    <property type="entry name" value="Tetratricopeptide repeat domain"/>
    <property type="match status" value="2"/>
</dbReference>
<comment type="caution">
    <text evidence="2">The sequence shown here is derived from an EMBL/GenBank/DDBJ whole genome shotgun (WGS) entry which is preliminary data.</text>
</comment>
<protein>
    <submittedName>
        <fullName evidence="2">Sel1 repeat family protein</fullName>
    </submittedName>
</protein>
<feature type="chain" id="PRO_5026884017" evidence="1">
    <location>
        <begin position="22"/>
        <end position="282"/>
    </location>
</feature>
<dbReference type="InterPro" id="IPR011990">
    <property type="entry name" value="TPR-like_helical_dom_sf"/>
</dbReference>
<organism evidence="2 3">
    <name type="scientific">Rhodoblastus acidophilus</name>
    <name type="common">Rhodopseudomonas acidophila</name>
    <dbReference type="NCBI Taxonomy" id="1074"/>
    <lineage>
        <taxon>Bacteria</taxon>
        <taxon>Pseudomonadati</taxon>
        <taxon>Pseudomonadota</taxon>
        <taxon>Alphaproteobacteria</taxon>
        <taxon>Hyphomicrobiales</taxon>
        <taxon>Rhodoblastaceae</taxon>
        <taxon>Rhodoblastus</taxon>
    </lineage>
</organism>
<accession>A0A6N8DRV7</accession>
<dbReference type="SMART" id="SM00671">
    <property type="entry name" value="SEL1"/>
    <property type="match status" value="4"/>
</dbReference>
<dbReference type="PANTHER" id="PTHR11102">
    <property type="entry name" value="SEL-1-LIKE PROTEIN"/>
    <property type="match status" value="1"/>
</dbReference>
<dbReference type="Proteomes" id="UP000439113">
    <property type="component" value="Unassembled WGS sequence"/>
</dbReference>
<dbReference type="RefSeq" id="WP_155447246.1">
    <property type="nucleotide sequence ID" value="NZ_JAOQNR010000007.1"/>
</dbReference>
<feature type="signal peptide" evidence="1">
    <location>
        <begin position="1"/>
        <end position="21"/>
    </location>
</feature>
<reference evidence="2 3" key="1">
    <citation type="submission" date="2019-11" db="EMBL/GenBank/DDBJ databases">
        <title>Whole-genome sequence of a Rhodoblastus acidophilus DSM 142.</title>
        <authorList>
            <person name="Kyndt J.A."/>
            <person name="Meyer T.E."/>
        </authorList>
    </citation>
    <scope>NUCLEOTIDE SEQUENCE [LARGE SCALE GENOMIC DNA]</scope>
    <source>
        <strain evidence="2 3">DSM 142</strain>
    </source>
</reference>
<dbReference type="InterPro" id="IPR050767">
    <property type="entry name" value="Sel1_AlgK"/>
</dbReference>
<name>A0A6N8DRV7_RHOAC</name>